<organism evidence="2 3">
    <name type="scientific">Owenia fusiformis</name>
    <name type="common">Polychaete worm</name>
    <dbReference type="NCBI Taxonomy" id="6347"/>
    <lineage>
        <taxon>Eukaryota</taxon>
        <taxon>Metazoa</taxon>
        <taxon>Spiralia</taxon>
        <taxon>Lophotrochozoa</taxon>
        <taxon>Annelida</taxon>
        <taxon>Polychaeta</taxon>
        <taxon>Sedentaria</taxon>
        <taxon>Canalipalpata</taxon>
        <taxon>Sabellida</taxon>
        <taxon>Oweniida</taxon>
        <taxon>Oweniidae</taxon>
        <taxon>Owenia</taxon>
    </lineage>
</organism>
<gene>
    <name evidence="2" type="ORF">OFUS_LOCUS25255</name>
</gene>
<evidence type="ECO:0000313" key="2">
    <source>
        <dbReference type="EMBL" id="CAH1801466.1"/>
    </source>
</evidence>
<accession>A0A8S4Q3V1</accession>
<dbReference type="EMBL" id="CAIIXF020000012">
    <property type="protein sequence ID" value="CAH1801466.1"/>
    <property type="molecule type" value="Genomic_DNA"/>
</dbReference>
<keyword evidence="3" id="KW-1185">Reference proteome</keyword>
<reference evidence="2" key="1">
    <citation type="submission" date="2022-03" db="EMBL/GenBank/DDBJ databases">
        <authorList>
            <person name="Martin C."/>
        </authorList>
    </citation>
    <scope>NUCLEOTIDE SEQUENCE</scope>
</reference>
<feature type="non-terminal residue" evidence="2">
    <location>
        <position position="1"/>
    </location>
</feature>
<name>A0A8S4Q3V1_OWEFU</name>
<keyword evidence="1" id="KW-0472">Membrane</keyword>
<keyword evidence="1" id="KW-1133">Transmembrane helix</keyword>
<proteinExistence type="predicted"/>
<dbReference type="AlphaFoldDB" id="A0A8S4Q3V1"/>
<feature type="transmembrane region" description="Helical" evidence="1">
    <location>
        <begin position="79"/>
        <end position="97"/>
    </location>
</feature>
<dbReference type="OrthoDB" id="9046662at2759"/>
<evidence type="ECO:0000313" key="3">
    <source>
        <dbReference type="Proteomes" id="UP000749559"/>
    </source>
</evidence>
<dbReference type="Proteomes" id="UP000749559">
    <property type="component" value="Unassembled WGS sequence"/>
</dbReference>
<sequence>LHVKILWVAHKHRRGILSQLEAVDHSKAVAYKKGFKTLKSTITLFGFFVGMWCAFIALRGMGTIIFGSNAPVLKIWQELISKPLLIVFLLNPIVFAAKRIVKSNEKMSETCVP</sequence>
<protein>
    <submittedName>
        <fullName evidence="2">Uncharacterized protein</fullName>
    </submittedName>
</protein>
<feature type="non-terminal residue" evidence="2">
    <location>
        <position position="113"/>
    </location>
</feature>
<comment type="caution">
    <text evidence="2">The sequence shown here is derived from an EMBL/GenBank/DDBJ whole genome shotgun (WGS) entry which is preliminary data.</text>
</comment>
<evidence type="ECO:0000256" key="1">
    <source>
        <dbReference type="SAM" id="Phobius"/>
    </source>
</evidence>
<keyword evidence="1" id="KW-0812">Transmembrane</keyword>
<feature type="transmembrane region" description="Helical" evidence="1">
    <location>
        <begin position="42"/>
        <end position="67"/>
    </location>
</feature>